<accession>A0A1B1TDR2</accession>
<sequence>MTSVWIMIKCDCGNHFGVKKGAHISCSRCGGMNEYIICKSFSSPIELHSAVSSANAPEDIKKIINSKLKDIEKRKKKRFYPEDDDTSKLKIIMKSATNENGILTMNNLIKALEDNSVGNINPENLIQASESEGYIIRSGVNQWTWL</sequence>
<name>A0A1B1TDR2_9ARCH</name>
<evidence type="ECO:0000313" key="1">
    <source>
        <dbReference type="EMBL" id="ANV80427.1"/>
    </source>
</evidence>
<dbReference type="EMBL" id="KP211886">
    <property type="protein sequence ID" value="ANV80387.1"/>
    <property type="molecule type" value="Genomic_DNA"/>
</dbReference>
<dbReference type="AlphaFoldDB" id="A0A1B1TDR2"/>
<dbReference type="EMBL" id="KP211887">
    <property type="protein sequence ID" value="ANV80427.1"/>
    <property type="molecule type" value="Genomic_DNA"/>
</dbReference>
<protein>
    <recommendedName>
        <fullName evidence="2">DUF1922 domain-containing protein</fullName>
    </recommendedName>
</protein>
<reference evidence="1" key="2">
    <citation type="journal article" date="2015" name="ISME J.">
        <title>A new class of marine Euryarchaeota group II from the Mediterranean deep chlorophyll maximum.</title>
        <authorList>
            <person name="Martin-Cuadrado A.B."/>
            <person name="Garcia-Heredia I."/>
            <person name="Molto A.G."/>
            <person name="Lopez-Ubeda R."/>
            <person name="Kimes N."/>
            <person name="Lopez-Garcia P."/>
            <person name="Moreira D."/>
            <person name="Rodriguez-Valera F."/>
        </authorList>
    </citation>
    <scope>NUCLEOTIDE SEQUENCE</scope>
</reference>
<organism evidence="1">
    <name type="scientific">uncultured Poseidoniia archaeon</name>
    <dbReference type="NCBI Taxonomy" id="1697135"/>
    <lineage>
        <taxon>Archaea</taxon>
        <taxon>Methanobacteriati</taxon>
        <taxon>Thermoplasmatota</taxon>
        <taxon>Candidatus Poseidoniia</taxon>
        <taxon>environmental samples</taxon>
    </lineage>
</organism>
<proteinExistence type="predicted"/>
<reference evidence="1" key="1">
    <citation type="submission" date="2014-11" db="EMBL/GenBank/DDBJ databases">
        <authorList>
            <person name="Zhu J."/>
            <person name="Qi W."/>
            <person name="Song R."/>
        </authorList>
    </citation>
    <scope>NUCLEOTIDE SEQUENCE</scope>
</reference>
<evidence type="ECO:0008006" key="2">
    <source>
        <dbReference type="Google" id="ProtNLM"/>
    </source>
</evidence>